<evidence type="ECO:0000256" key="3">
    <source>
        <dbReference type="SAM" id="Coils"/>
    </source>
</evidence>
<dbReference type="EC" id="2.7.7.65" evidence="2"/>
<accession>A0A3E0DTF4</accession>
<gene>
    <name evidence="6" type="ORF">DFP81_101419</name>
</gene>
<dbReference type="RefSeq" id="WP_115896088.1">
    <property type="nucleotide sequence ID" value="NZ_QUNG01000001.1"/>
</dbReference>
<keyword evidence="4" id="KW-1133">Transmembrane helix</keyword>
<dbReference type="AlphaFoldDB" id="A0A3E0DTF4"/>
<organism evidence="6 7">
    <name type="scientific">Marinomonas pollencensis</name>
    <dbReference type="NCBI Taxonomy" id="491954"/>
    <lineage>
        <taxon>Bacteria</taxon>
        <taxon>Pseudomonadati</taxon>
        <taxon>Pseudomonadota</taxon>
        <taxon>Gammaproteobacteria</taxon>
        <taxon>Oceanospirillales</taxon>
        <taxon>Oceanospirillaceae</taxon>
        <taxon>Marinomonas</taxon>
    </lineage>
</organism>
<protein>
    <recommendedName>
        <fullName evidence="2">diguanylate cyclase</fullName>
        <ecNumber evidence="2">2.7.7.65</ecNumber>
    </recommendedName>
</protein>
<dbReference type="InterPro" id="IPR000160">
    <property type="entry name" value="GGDEF_dom"/>
</dbReference>
<comment type="caution">
    <text evidence="6">The sequence shown here is derived from an EMBL/GenBank/DDBJ whole genome shotgun (WGS) entry which is preliminary data.</text>
</comment>
<keyword evidence="4" id="KW-0472">Membrane</keyword>
<dbReference type="FunFam" id="3.30.70.270:FF:000001">
    <property type="entry name" value="Diguanylate cyclase domain protein"/>
    <property type="match status" value="1"/>
</dbReference>
<dbReference type="EMBL" id="QUNG01000001">
    <property type="protein sequence ID" value="REG86849.1"/>
    <property type="molecule type" value="Genomic_DNA"/>
</dbReference>
<dbReference type="Gene3D" id="3.30.70.270">
    <property type="match status" value="1"/>
</dbReference>
<keyword evidence="7" id="KW-1185">Reference proteome</keyword>
<dbReference type="PANTHER" id="PTHR45138:SF26">
    <property type="entry name" value="DIGUANYLATE CYCLASE"/>
    <property type="match status" value="1"/>
</dbReference>
<evidence type="ECO:0000313" key="7">
    <source>
        <dbReference type="Proteomes" id="UP000256542"/>
    </source>
</evidence>
<dbReference type="PROSITE" id="PS50887">
    <property type="entry name" value="GGDEF"/>
    <property type="match status" value="1"/>
</dbReference>
<dbReference type="CDD" id="cd01949">
    <property type="entry name" value="GGDEF"/>
    <property type="match status" value="1"/>
</dbReference>
<name>A0A3E0DTF4_9GAMM</name>
<reference evidence="6 7" key="1">
    <citation type="submission" date="2018-08" db="EMBL/GenBank/DDBJ databases">
        <title>Genomic Encyclopedia of Type Strains, Phase III (KMG-III): the genomes of soil and plant-associated and newly described type strains.</title>
        <authorList>
            <person name="Whitman W."/>
        </authorList>
    </citation>
    <scope>NUCLEOTIDE SEQUENCE [LARGE SCALE GENOMIC DNA]</scope>
    <source>
        <strain evidence="6 7">CECT 7375</strain>
    </source>
</reference>
<dbReference type="InterPro" id="IPR029787">
    <property type="entry name" value="Nucleotide_cyclase"/>
</dbReference>
<proteinExistence type="predicted"/>
<dbReference type="GO" id="GO:0052621">
    <property type="term" value="F:diguanylate cyclase activity"/>
    <property type="evidence" value="ECO:0007669"/>
    <property type="project" value="UniProtKB-EC"/>
</dbReference>
<sequence>MDDIEVFVAKQQSFTSYVLYKILAGYFIVALCVYTLVLMVTYYESTDAQQQSAAKLARDFEHSLREAPLDLSDKAQLQKQLAPLLDNQESLSNIVSAAIITQDLVVPVRVERTETDEIESGSTYSYPLPQAGSAAQLVLTVSGLGIKHAVVQQALHCLFFLGVQMLLLLLLLRYLLNKVIARSTNIMMRELASLDLNQPQPFQGDPRLSRFVEYQKLMASINRMLHSLALSRKELAVLNASLESRIHEKTASLEEKNATLIELNQKLSILANTDALTQVYNRSRFDLLFREHVELAVRHQTALSLLLVDLDDFKLVNDRYGHQVGDHVLQKAAQLLSDKVANQGIVARWGGEEFVILLPYYAQDQAATVAEELRIALENASFEEHDIHITMSVGLAELARGESAARLLKRADAALYGAKDKGRNRVIQAQQKIGESR</sequence>
<dbReference type="OrthoDB" id="9812260at2"/>
<dbReference type="SMART" id="SM00267">
    <property type="entry name" value="GGDEF"/>
    <property type="match status" value="1"/>
</dbReference>
<dbReference type="InterPro" id="IPR043128">
    <property type="entry name" value="Rev_trsase/Diguanyl_cyclase"/>
</dbReference>
<dbReference type="PANTHER" id="PTHR45138">
    <property type="entry name" value="REGULATORY COMPONENTS OF SENSORY TRANSDUCTION SYSTEM"/>
    <property type="match status" value="1"/>
</dbReference>
<feature type="coiled-coil region" evidence="3">
    <location>
        <begin position="246"/>
        <end position="273"/>
    </location>
</feature>
<feature type="domain" description="GGDEF" evidence="5">
    <location>
        <begin position="301"/>
        <end position="431"/>
    </location>
</feature>
<dbReference type="GO" id="GO:0043709">
    <property type="term" value="P:cell adhesion involved in single-species biofilm formation"/>
    <property type="evidence" value="ECO:0007669"/>
    <property type="project" value="TreeGrafter"/>
</dbReference>
<keyword evidence="4" id="KW-0812">Transmembrane</keyword>
<dbReference type="Pfam" id="PF00990">
    <property type="entry name" value="GGDEF"/>
    <property type="match status" value="1"/>
</dbReference>
<comment type="cofactor">
    <cofactor evidence="1">
        <name>Mg(2+)</name>
        <dbReference type="ChEBI" id="CHEBI:18420"/>
    </cofactor>
</comment>
<dbReference type="InterPro" id="IPR050469">
    <property type="entry name" value="Diguanylate_Cyclase"/>
</dbReference>
<evidence type="ECO:0000256" key="2">
    <source>
        <dbReference type="ARBA" id="ARBA00012528"/>
    </source>
</evidence>
<evidence type="ECO:0000313" key="6">
    <source>
        <dbReference type="EMBL" id="REG86849.1"/>
    </source>
</evidence>
<feature type="transmembrane region" description="Helical" evidence="4">
    <location>
        <begin position="23"/>
        <end position="43"/>
    </location>
</feature>
<dbReference type="Proteomes" id="UP000256542">
    <property type="component" value="Unassembled WGS sequence"/>
</dbReference>
<dbReference type="GO" id="GO:1902201">
    <property type="term" value="P:negative regulation of bacterial-type flagellum-dependent cell motility"/>
    <property type="evidence" value="ECO:0007669"/>
    <property type="project" value="TreeGrafter"/>
</dbReference>
<dbReference type="SUPFAM" id="SSF55073">
    <property type="entry name" value="Nucleotide cyclase"/>
    <property type="match status" value="1"/>
</dbReference>
<dbReference type="NCBIfam" id="TIGR00254">
    <property type="entry name" value="GGDEF"/>
    <property type="match status" value="1"/>
</dbReference>
<feature type="transmembrane region" description="Helical" evidence="4">
    <location>
        <begin position="154"/>
        <end position="176"/>
    </location>
</feature>
<evidence type="ECO:0000259" key="5">
    <source>
        <dbReference type="PROSITE" id="PS50887"/>
    </source>
</evidence>
<keyword evidence="3" id="KW-0175">Coiled coil</keyword>
<evidence type="ECO:0000256" key="4">
    <source>
        <dbReference type="SAM" id="Phobius"/>
    </source>
</evidence>
<dbReference type="GO" id="GO:0005886">
    <property type="term" value="C:plasma membrane"/>
    <property type="evidence" value="ECO:0007669"/>
    <property type="project" value="TreeGrafter"/>
</dbReference>
<evidence type="ECO:0000256" key="1">
    <source>
        <dbReference type="ARBA" id="ARBA00001946"/>
    </source>
</evidence>